<dbReference type="InterPro" id="IPR014001">
    <property type="entry name" value="Helicase_ATP-bd"/>
</dbReference>
<accession>A0A372MKA2</accession>
<dbReference type="PANTHER" id="PTHR11274:SF0">
    <property type="entry name" value="GENERAL TRANSCRIPTION AND DNA REPAIR FACTOR IIH HELICASE SUBUNIT XPB"/>
    <property type="match status" value="1"/>
</dbReference>
<evidence type="ECO:0000259" key="6">
    <source>
        <dbReference type="PROSITE" id="PS51194"/>
    </source>
</evidence>
<dbReference type="InterPro" id="IPR006935">
    <property type="entry name" value="Helicase/UvrB_N"/>
</dbReference>
<keyword evidence="2" id="KW-0378">Hydrolase</keyword>
<dbReference type="InterPro" id="IPR027417">
    <property type="entry name" value="P-loop_NTPase"/>
</dbReference>
<dbReference type="AlphaFoldDB" id="A0A372MKA2"/>
<dbReference type="Pfam" id="PF04851">
    <property type="entry name" value="ResIII"/>
    <property type="match status" value="1"/>
</dbReference>
<name>A0A372MKA2_9SPIR</name>
<keyword evidence="8" id="KW-1185">Reference proteome</keyword>
<feature type="domain" description="Helicase C-terminal" evidence="6">
    <location>
        <begin position="312"/>
        <end position="454"/>
    </location>
</feature>
<evidence type="ECO:0000313" key="7">
    <source>
        <dbReference type="EMBL" id="RFU96222.1"/>
    </source>
</evidence>
<sequence length="539" mass="61924">MTLLEEDLSWYLVPRSIKPMGLSLHAWQKQCIDSWLERQGRGVAQVVTGAGKTILALYAAKALQARLKTKLQIVIIVPKTFLIGQWKSAILSHHEDLGIQREDIGWVCGTHHQDHDKPVMIYVINSARYKLSYILHQQLKNEMPVLLIADECHHYASPENKKIFSFLELLDEQQKKNYYSLGLSATPQGTGFEQFLVPSLGPLFYTYGFSDAMLEGVINQVVIYNVALKMTKHQVDKYEELSGRITTTLRKLKKMVPSLKNLKGPAFFTELQRLCLSEIPSIAETANLLLTLFYQRRALVYEAPQRLACAFDLIALLDSRSKIIIFGERISQSEALYARLKRYYPNQVAQYHSELGETERTLALRRYRSGEARILVSCKALDEGLDIPSADVGILLATTSEQRQRIQRLGRILRLQEGKGKASLFYLSLAHTIEDNELLDAGIDSVQEWHLQYTDHFIHSAYDELADTLFDTMQERNASTRGLEVLLNQGRVRNDWFEDPEVLQEMYRKATLPQDKRYYSHMRSLSLLRMKTQTIRSHE</sequence>
<dbReference type="InterPro" id="IPR050615">
    <property type="entry name" value="ATP-dep_DNA_Helicase"/>
</dbReference>
<reference evidence="7 8" key="2">
    <citation type="submission" date="2018-09" db="EMBL/GenBank/DDBJ databases">
        <title>Genome of Sphaerochaeta halotolerans strain 4-11.</title>
        <authorList>
            <person name="Nazina T.N."/>
            <person name="Sokolova D.S."/>
        </authorList>
    </citation>
    <scope>NUCLEOTIDE SEQUENCE [LARGE SCALE GENOMIC DNA]</scope>
    <source>
        <strain evidence="7 8">4-11</strain>
    </source>
</reference>
<dbReference type="SMART" id="SM00490">
    <property type="entry name" value="HELICc"/>
    <property type="match status" value="1"/>
</dbReference>
<dbReference type="Pfam" id="PF00271">
    <property type="entry name" value="Helicase_C"/>
    <property type="match status" value="1"/>
</dbReference>
<evidence type="ECO:0000259" key="5">
    <source>
        <dbReference type="PROSITE" id="PS51192"/>
    </source>
</evidence>
<dbReference type="InterPro" id="IPR001650">
    <property type="entry name" value="Helicase_C-like"/>
</dbReference>
<dbReference type="GO" id="GO:0005524">
    <property type="term" value="F:ATP binding"/>
    <property type="evidence" value="ECO:0007669"/>
    <property type="project" value="UniProtKB-KW"/>
</dbReference>
<dbReference type="PROSITE" id="PS51194">
    <property type="entry name" value="HELICASE_CTER"/>
    <property type="match status" value="1"/>
</dbReference>
<evidence type="ECO:0000256" key="2">
    <source>
        <dbReference type="ARBA" id="ARBA00022801"/>
    </source>
</evidence>
<comment type="caution">
    <text evidence="7">The sequence shown here is derived from an EMBL/GenBank/DDBJ whole genome shotgun (WGS) entry which is preliminary data.</text>
</comment>
<dbReference type="SMART" id="SM00487">
    <property type="entry name" value="DEXDc"/>
    <property type="match status" value="1"/>
</dbReference>
<organism evidence="7 8">
    <name type="scientific">Sphaerochaeta halotolerans</name>
    <dbReference type="NCBI Taxonomy" id="2293840"/>
    <lineage>
        <taxon>Bacteria</taxon>
        <taxon>Pseudomonadati</taxon>
        <taxon>Spirochaetota</taxon>
        <taxon>Spirochaetia</taxon>
        <taxon>Spirochaetales</taxon>
        <taxon>Sphaerochaetaceae</taxon>
        <taxon>Sphaerochaeta</taxon>
    </lineage>
</organism>
<dbReference type="SUPFAM" id="SSF52540">
    <property type="entry name" value="P-loop containing nucleoside triphosphate hydrolases"/>
    <property type="match status" value="1"/>
</dbReference>
<dbReference type="GO" id="GO:0016787">
    <property type="term" value="F:hydrolase activity"/>
    <property type="evidence" value="ECO:0007669"/>
    <property type="project" value="UniProtKB-KW"/>
</dbReference>
<keyword evidence="4" id="KW-0067">ATP-binding</keyword>
<dbReference type="GO" id="GO:0003677">
    <property type="term" value="F:DNA binding"/>
    <property type="evidence" value="ECO:0007669"/>
    <property type="project" value="InterPro"/>
</dbReference>
<reference evidence="8" key="1">
    <citation type="submission" date="2018-08" db="EMBL/GenBank/DDBJ databases">
        <authorList>
            <person name="Grouzdev D.S."/>
            <person name="Krutkina M.S."/>
        </authorList>
    </citation>
    <scope>NUCLEOTIDE SEQUENCE [LARGE SCALE GENOMIC DNA]</scope>
    <source>
        <strain evidence="8">4-11</strain>
    </source>
</reference>
<feature type="domain" description="Helicase ATP-binding" evidence="5">
    <location>
        <begin position="33"/>
        <end position="205"/>
    </location>
</feature>
<dbReference type="PROSITE" id="PS51192">
    <property type="entry name" value="HELICASE_ATP_BIND_1"/>
    <property type="match status" value="1"/>
</dbReference>
<evidence type="ECO:0000256" key="4">
    <source>
        <dbReference type="ARBA" id="ARBA00022840"/>
    </source>
</evidence>
<proteinExistence type="predicted"/>
<gene>
    <name evidence="7" type="ORF">DYP60_01235</name>
</gene>
<keyword evidence="1" id="KW-0547">Nucleotide-binding</keyword>
<dbReference type="PANTHER" id="PTHR11274">
    <property type="entry name" value="RAD25/XP-B DNA REPAIR HELICASE"/>
    <property type="match status" value="1"/>
</dbReference>
<dbReference type="Proteomes" id="UP000264002">
    <property type="component" value="Unassembled WGS sequence"/>
</dbReference>
<dbReference type="EMBL" id="QUWK01000001">
    <property type="protein sequence ID" value="RFU96222.1"/>
    <property type="molecule type" value="Genomic_DNA"/>
</dbReference>
<protein>
    <submittedName>
        <fullName evidence="7">DEAD/DEAH box helicase</fullName>
    </submittedName>
</protein>
<evidence type="ECO:0000256" key="3">
    <source>
        <dbReference type="ARBA" id="ARBA00022806"/>
    </source>
</evidence>
<dbReference type="Gene3D" id="3.40.50.300">
    <property type="entry name" value="P-loop containing nucleotide triphosphate hydrolases"/>
    <property type="match status" value="2"/>
</dbReference>
<dbReference type="RefSeq" id="WP_117329042.1">
    <property type="nucleotide sequence ID" value="NZ_QUWK01000001.1"/>
</dbReference>
<evidence type="ECO:0000313" key="8">
    <source>
        <dbReference type="Proteomes" id="UP000264002"/>
    </source>
</evidence>
<evidence type="ECO:0000256" key="1">
    <source>
        <dbReference type="ARBA" id="ARBA00022741"/>
    </source>
</evidence>
<dbReference type="GO" id="GO:0004386">
    <property type="term" value="F:helicase activity"/>
    <property type="evidence" value="ECO:0007669"/>
    <property type="project" value="UniProtKB-KW"/>
</dbReference>
<keyword evidence="3 7" id="KW-0347">Helicase</keyword>